<feature type="domain" description="DNA polymerase III beta sliding clamp N-terminal" evidence="12">
    <location>
        <begin position="24"/>
        <end position="129"/>
    </location>
</feature>
<evidence type="ECO:0000256" key="4">
    <source>
        <dbReference type="ARBA" id="ARBA00022490"/>
    </source>
</evidence>
<comment type="similarity">
    <text evidence="2">Belongs to the beta sliding clamp family.</text>
</comment>
<keyword evidence="4" id="KW-0963">Cytoplasm</keyword>
<keyword evidence="7" id="KW-0235">DNA replication</keyword>
<dbReference type="GO" id="GO:0003887">
    <property type="term" value="F:DNA-directed DNA polymerase activity"/>
    <property type="evidence" value="ECO:0007669"/>
    <property type="project" value="UniProtKB-KW"/>
</dbReference>
<evidence type="ECO:0000256" key="2">
    <source>
        <dbReference type="ARBA" id="ARBA00010752"/>
    </source>
</evidence>
<dbReference type="SMART" id="SM00480">
    <property type="entry name" value="POL3Bc"/>
    <property type="match status" value="1"/>
</dbReference>
<dbReference type="SUPFAM" id="SSF55979">
    <property type="entry name" value="DNA clamp"/>
    <property type="match status" value="3"/>
</dbReference>
<comment type="subcellular location">
    <subcellularLocation>
        <location evidence="1">Cytoplasm</location>
    </subcellularLocation>
</comment>
<dbReference type="InterPro" id="IPR022634">
    <property type="entry name" value="DNA_polIII_beta_N"/>
</dbReference>
<dbReference type="PANTHER" id="PTHR30478">
    <property type="entry name" value="DNA POLYMERASE III SUBUNIT BETA"/>
    <property type="match status" value="1"/>
</dbReference>
<evidence type="ECO:0000259" key="13">
    <source>
        <dbReference type="Pfam" id="PF02768"/>
    </source>
</evidence>
<dbReference type="GO" id="GO:0003677">
    <property type="term" value="F:DNA binding"/>
    <property type="evidence" value="ECO:0007669"/>
    <property type="project" value="UniProtKB-KW"/>
</dbReference>
<dbReference type="InterPro" id="IPR046938">
    <property type="entry name" value="DNA_clamp_sf"/>
</dbReference>
<gene>
    <name evidence="14" type="ORF">LPBF_03305</name>
</gene>
<keyword evidence="6" id="KW-0548">Nucleotidyltransferase</keyword>
<evidence type="ECO:0000313" key="15">
    <source>
        <dbReference type="Proteomes" id="UP000093510"/>
    </source>
</evidence>
<feature type="domain" description="DNA polymerase III beta sliding clamp C-terminal" evidence="13">
    <location>
        <begin position="270"/>
        <end position="365"/>
    </location>
</feature>
<evidence type="ECO:0000259" key="12">
    <source>
        <dbReference type="Pfam" id="PF00712"/>
    </source>
</evidence>
<evidence type="ECO:0000256" key="6">
    <source>
        <dbReference type="ARBA" id="ARBA00022695"/>
    </source>
</evidence>
<dbReference type="Proteomes" id="UP000093510">
    <property type="component" value="Unassembled WGS sequence"/>
</dbReference>
<dbReference type="Pfam" id="PF02768">
    <property type="entry name" value="DNA_pol3_beta_3"/>
    <property type="match status" value="1"/>
</dbReference>
<dbReference type="Pfam" id="PF00712">
    <property type="entry name" value="DNA_pol3_beta"/>
    <property type="match status" value="1"/>
</dbReference>
<dbReference type="GO" id="GO:0009360">
    <property type="term" value="C:DNA polymerase III complex"/>
    <property type="evidence" value="ECO:0007669"/>
    <property type="project" value="InterPro"/>
</dbReference>
<dbReference type="AlphaFoldDB" id="A0A1B9E7R8"/>
<keyword evidence="9" id="KW-0238">DNA-binding</keyword>
<accession>A0A1B9E7R8</accession>
<dbReference type="STRING" id="1763534.GCA_001831475_02688"/>
<evidence type="ECO:0000256" key="1">
    <source>
        <dbReference type="ARBA" id="ARBA00004496"/>
    </source>
</evidence>
<dbReference type="GO" id="GO:0008408">
    <property type="term" value="F:3'-5' exonuclease activity"/>
    <property type="evidence" value="ECO:0007669"/>
    <property type="project" value="InterPro"/>
</dbReference>
<dbReference type="Gene3D" id="3.70.10.10">
    <property type="match status" value="1"/>
</dbReference>
<evidence type="ECO:0000256" key="5">
    <source>
        <dbReference type="ARBA" id="ARBA00022679"/>
    </source>
</evidence>
<keyword evidence="8" id="KW-0239">DNA-directed DNA polymerase</keyword>
<sequence length="381" mass="42368">MASIRLHIQKKLNKNQISETMSIKLVVNSKDILKAVQTVGGIVKGNHALPILDNILIKLQENKLIFISDNLEIRSRVELAIDSKDAFKTCVPYKLVSNILKGFPSMPIELVLEKMNLKILSETGTYVVPLVDPSTFPGSKEKTATDTVKIESTQLIDAIKKALLFTDKTNVTNMHNVLISIKKEGTKIVSTDGNVILEYSMTAAGVEKDLTVSRSIASHLIQIISPNEDIELSYTDSHLFLSMEGKEVNAILSSAVFPPYTRIFETYSPDKKLTIDNGIIAPAIKRLYALTDQNNQTVKFCIKENIVELSFINELQKYEAKETLPCEYSDEEINIAFNANYINNMLIAIEESIEMNITDGSKPCIFIAENIRAIVGPINAS</sequence>
<evidence type="ECO:0000313" key="14">
    <source>
        <dbReference type="EMBL" id="OCB77989.1"/>
    </source>
</evidence>
<evidence type="ECO:0000256" key="8">
    <source>
        <dbReference type="ARBA" id="ARBA00022932"/>
    </source>
</evidence>
<organism evidence="14 15">
    <name type="scientific">Flavobacterium crassostreae</name>
    <dbReference type="NCBI Taxonomy" id="1763534"/>
    <lineage>
        <taxon>Bacteria</taxon>
        <taxon>Pseudomonadati</taxon>
        <taxon>Bacteroidota</taxon>
        <taxon>Flavobacteriia</taxon>
        <taxon>Flavobacteriales</taxon>
        <taxon>Flavobacteriaceae</taxon>
        <taxon>Flavobacterium</taxon>
    </lineage>
</organism>
<comment type="caution">
    <text evidence="14">The sequence shown here is derived from an EMBL/GenBank/DDBJ whole genome shotgun (WGS) entry which is preliminary data.</text>
</comment>
<evidence type="ECO:0000256" key="3">
    <source>
        <dbReference type="ARBA" id="ARBA00021035"/>
    </source>
</evidence>
<proteinExistence type="inferred from homology"/>
<dbReference type="InterPro" id="IPR022635">
    <property type="entry name" value="DNA_polIII_beta_C"/>
</dbReference>
<dbReference type="GO" id="GO:0005737">
    <property type="term" value="C:cytoplasm"/>
    <property type="evidence" value="ECO:0007669"/>
    <property type="project" value="UniProtKB-SubCell"/>
</dbReference>
<dbReference type="GO" id="GO:0006271">
    <property type="term" value="P:DNA strand elongation involved in DNA replication"/>
    <property type="evidence" value="ECO:0007669"/>
    <property type="project" value="TreeGrafter"/>
</dbReference>
<dbReference type="EMBL" id="LVEP01000013">
    <property type="protein sequence ID" value="OCB77989.1"/>
    <property type="molecule type" value="Genomic_DNA"/>
</dbReference>
<evidence type="ECO:0000256" key="9">
    <source>
        <dbReference type="ARBA" id="ARBA00023125"/>
    </source>
</evidence>
<dbReference type="PANTHER" id="PTHR30478:SF0">
    <property type="entry name" value="BETA SLIDING CLAMP"/>
    <property type="match status" value="1"/>
</dbReference>
<evidence type="ECO:0000256" key="10">
    <source>
        <dbReference type="ARBA" id="ARBA00030988"/>
    </source>
</evidence>
<dbReference type="Gene3D" id="3.10.150.10">
    <property type="entry name" value="DNA Polymerase III, subunit A, domain 2"/>
    <property type="match status" value="1"/>
</dbReference>
<keyword evidence="5" id="KW-0808">Transferase</keyword>
<keyword evidence="15" id="KW-1185">Reference proteome</keyword>
<protein>
    <recommendedName>
        <fullName evidence="3">Beta sliding clamp</fullName>
    </recommendedName>
    <alternativeName>
        <fullName evidence="11">Beta-clamp processivity factor</fullName>
    </alternativeName>
    <alternativeName>
        <fullName evidence="10">DNA polymerase III beta sliding clamp subunit</fullName>
    </alternativeName>
</protein>
<dbReference type="InterPro" id="IPR001001">
    <property type="entry name" value="DNA_polIII_beta"/>
</dbReference>
<evidence type="ECO:0000256" key="11">
    <source>
        <dbReference type="ARBA" id="ARBA00033276"/>
    </source>
</evidence>
<name>A0A1B9E7R8_9FLAO</name>
<reference evidence="14 15" key="1">
    <citation type="submission" date="2016-03" db="EMBL/GenBank/DDBJ databases">
        <authorList>
            <person name="Ploux O."/>
        </authorList>
    </citation>
    <scope>NUCLEOTIDE SEQUENCE [LARGE SCALE GENOMIC DNA]</scope>
    <source>
        <strain evidence="14 15">LPB0076</strain>
    </source>
</reference>
<evidence type="ECO:0000256" key="7">
    <source>
        <dbReference type="ARBA" id="ARBA00022705"/>
    </source>
</evidence>